<gene>
    <name evidence="7" type="ORF">CDV49_11330</name>
</gene>
<dbReference type="InterPro" id="IPR035437">
    <property type="entry name" value="SNase_OB-fold_sf"/>
</dbReference>
<dbReference type="AlphaFoldDB" id="A0A212AAT7"/>
<dbReference type="Pfam" id="PF00565">
    <property type="entry name" value="SNase"/>
    <property type="match status" value="1"/>
</dbReference>
<keyword evidence="3" id="KW-0378">Hydrolase</keyword>
<feature type="region of interest" description="Disordered" evidence="4">
    <location>
        <begin position="1"/>
        <end position="26"/>
    </location>
</feature>
<keyword evidence="5" id="KW-0812">Transmembrane</keyword>
<organism evidence="7 8">
    <name type="scientific">Haematobacter genomosp. 1</name>
    <dbReference type="NCBI Taxonomy" id="366618"/>
    <lineage>
        <taxon>Bacteria</taxon>
        <taxon>Pseudomonadati</taxon>
        <taxon>Pseudomonadota</taxon>
        <taxon>Alphaproteobacteria</taxon>
        <taxon>Rhodobacterales</taxon>
        <taxon>Paracoccaceae</taxon>
        <taxon>Haematobacter</taxon>
    </lineage>
</organism>
<dbReference type="GO" id="GO:0004519">
    <property type="term" value="F:endonuclease activity"/>
    <property type="evidence" value="ECO:0007669"/>
    <property type="project" value="UniProtKB-KW"/>
</dbReference>
<reference evidence="7 8" key="1">
    <citation type="submission" date="2016-12" db="EMBL/GenBank/DDBJ databases">
        <title>Comparison of Traditional DNA-DNA Hybridization with In Silico Genomic Analysis.</title>
        <authorList>
            <person name="Nicholson A.C."/>
            <person name="Humrighouse B.W."/>
            <person name="Graziano J."/>
            <person name="Lasker B."/>
            <person name="Whitney A.M."/>
            <person name="Mcquiston J.R."/>
        </authorList>
    </citation>
    <scope>NUCLEOTIDE SEQUENCE [LARGE SCALE GENOMIC DNA]</scope>
    <source>
        <strain evidence="7 8">H2240</strain>
    </source>
</reference>
<evidence type="ECO:0000256" key="1">
    <source>
        <dbReference type="ARBA" id="ARBA00022722"/>
    </source>
</evidence>
<dbReference type="SMART" id="SM00318">
    <property type="entry name" value="SNc"/>
    <property type="match status" value="1"/>
</dbReference>
<dbReference type="PROSITE" id="PS50830">
    <property type="entry name" value="TNASE_3"/>
    <property type="match status" value="1"/>
</dbReference>
<evidence type="ECO:0000259" key="6">
    <source>
        <dbReference type="PROSITE" id="PS50830"/>
    </source>
</evidence>
<dbReference type="PANTHER" id="PTHR12302:SF3">
    <property type="entry name" value="SERINE_THREONINE-PROTEIN KINASE 31"/>
    <property type="match status" value="1"/>
</dbReference>
<dbReference type="OrthoDB" id="9805504at2"/>
<evidence type="ECO:0000256" key="4">
    <source>
        <dbReference type="SAM" id="MobiDB-lite"/>
    </source>
</evidence>
<dbReference type="GO" id="GO:0016787">
    <property type="term" value="F:hydrolase activity"/>
    <property type="evidence" value="ECO:0007669"/>
    <property type="project" value="UniProtKB-KW"/>
</dbReference>
<keyword evidence="8" id="KW-1185">Reference proteome</keyword>
<dbReference type="Gene3D" id="2.40.50.90">
    <property type="match status" value="1"/>
</dbReference>
<dbReference type="EMBL" id="NIPW01000020">
    <property type="protein sequence ID" value="OWJ77417.1"/>
    <property type="molecule type" value="Genomic_DNA"/>
</dbReference>
<feature type="transmembrane region" description="Helical" evidence="5">
    <location>
        <begin position="34"/>
        <end position="53"/>
    </location>
</feature>
<evidence type="ECO:0000256" key="3">
    <source>
        <dbReference type="ARBA" id="ARBA00022801"/>
    </source>
</evidence>
<evidence type="ECO:0000256" key="5">
    <source>
        <dbReference type="SAM" id="Phobius"/>
    </source>
</evidence>
<keyword evidence="5" id="KW-1133">Transmembrane helix</keyword>
<keyword evidence="5" id="KW-0472">Membrane</keyword>
<evidence type="ECO:0000256" key="2">
    <source>
        <dbReference type="ARBA" id="ARBA00022759"/>
    </source>
</evidence>
<dbReference type="SUPFAM" id="SSF50199">
    <property type="entry name" value="Staphylococcal nuclease"/>
    <property type="match status" value="1"/>
</dbReference>
<comment type="caution">
    <text evidence="7">The sequence shown here is derived from an EMBL/GenBank/DDBJ whole genome shotgun (WGS) entry which is preliminary data.</text>
</comment>
<keyword evidence="1" id="KW-0540">Nuclease</keyword>
<name>A0A212AAT7_9RHOB</name>
<proteinExistence type="predicted"/>
<evidence type="ECO:0000313" key="7">
    <source>
        <dbReference type="EMBL" id="OWJ77417.1"/>
    </source>
</evidence>
<evidence type="ECO:0000313" key="8">
    <source>
        <dbReference type="Proteomes" id="UP000196878"/>
    </source>
</evidence>
<protein>
    <submittedName>
        <fullName evidence="7">Nuclease</fullName>
    </submittedName>
</protein>
<accession>A0A212AAT7</accession>
<dbReference type="Proteomes" id="UP000196878">
    <property type="component" value="Unassembled WGS sequence"/>
</dbReference>
<keyword evidence="2" id="KW-0255">Endonuclease</keyword>
<dbReference type="InterPro" id="IPR016071">
    <property type="entry name" value="Staphylococal_nuclease_OB-fold"/>
</dbReference>
<feature type="domain" description="TNase-like" evidence="6">
    <location>
        <begin position="72"/>
        <end position="190"/>
    </location>
</feature>
<sequence>MGAPHERTGRAGQRAASSLRVRPSASGGRGMLKLNGLSLAVLVAAGGALAVAYSQGRMIPPEIVQEYAGEARVVDGDTLHVDGERIRLVGLDACEKGQPATFANRQIDCGAWATEQMELLIGAGRQVRCESKGRDRYDRALAVCFTGQRNLNLAMLRGGYAFLYGGSRQPDDYRQAEQEARDAERGLWIFTDVSDPYDFRQESK</sequence>
<dbReference type="PANTHER" id="PTHR12302">
    <property type="entry name" value="EBNA2 BINDING PROTEIN P100"/>
    <property type="match status" value="1"/>
</dbReference>